<evidence type="ECO:0000313" key="1">
    <source>
        <dbReference type="EMBL" id="MET3612078.1"/>
    </source>
</evidence>
<sequence>MLELYAARGPRLFLDENSVFDIGSLIIGGADLSPGRAIPDDGDPRIDHSLEGFLFTCGPDHIRHPEPVEGVEGKKYPLHGSFSACPAEVTEFRNGRLSSTARATVMVRLAGGGLARLERRWHIDGVTGAVSLNDKVTNAGATPFAPMLMYHMNIGAKNFDAKTQVSGDMVGKVPVSWQFGEGENYVFCVPAGGAEGHATVRLGPIAGAGGLTLRVDFDTATLPYLQMWRNESRPAYVVGIEPASHDWKPRAELATAEALTLLQPGESRDYGLRFAFA</sequence>
<dbReference type="InterPro" id="IPR014718">
    <property type="entry name" value="GH-type_carb-bd"/>
</dbReference>
<keyword evidence="2" id="KW-1185">Reference proteome</keyword>
<dbReference type="InterPro" id="IPR027839">
    <property type="entry name" value="DUF4432"/>
</dbReference>
<evidence type="ECO:0000313" key="2">
    <source>
        <dbReference type="Proteomes" id="UP001549047"/>
    </source>
</evidence>
<comment type="caution">
    <text evidence="1">The sequence shown here is derived from an EMBL/GenBank/DDBJ whole genome shotgun (WGS) entry which is preliminary data.</text>
</comment>
<protein>
    <recommendedName>
        <fullName evidence="3">DUF4432 domain-containing protein</fullName>
    </recommendedName>
</protein>
<dbReference type="Pfam" id="PF14486">
    <property type="entry name" value="DUF4432"/>
    <property type="match status" value="2"/>
</dbReference>
<accession>A0ABV2IUN7</accession>
<dbReference type="EMBL" id="JBEPMB010000001">
    <property type="protein sequence ID" value="MET3612078.1"/>
    <property type="molecule type" value="Genomic_DNA"/>
</dbReference>
<reference evidence="1 2" key="1">
    <citation type="submission" date="2024-06" db="EMBL/GenBank/DDBJ databases">
        <title>Genomic Encyclopedia of Type Strains, Phase IV (KMG-IV): sequencing the most valuable type-strain genomes for metagenomic binning, comparative biology and taxonomic classification.</title>
        <authorList>
            <person name="Goeker M."/>
        </authorList>
    </citation>
    <scope>NUCLEOTIDE SEQUENCE [LARGE SCALE GENOMIC DNA]</scope>
    <source>
        <strain evidence="1 2">DSM 29780</strain>
    </source>
</reference>
<name>A0ABV2IUN7_9HYPH</name>
<gene>
    <name evidence="1" type="ORF">ABID16_000383</name>
</gene>
<proteinExistence type="predicted"/>
<dbReference type="RefSeq" id="WP_354554665.1">
    <property type="nucleotide sequence ID" value="NZ_JBEPMB010000001.1"/>
</dbReference>
<dbReference type="Proteomes" id="UP001549047">
    <property type="component" value="Unassembled WGS sequence"/>
</dbReference>
<evidence type="ECO:0008006" key="3">
    <source>
        <dbReference type="Google" id="ProtNLM"/>
    </source>
</evidence>
<dbReference type="Gene3D" id="2.70.98.10">
    <property type="match status" value="1"/>
</dbReference>
<organism evidence="1 2">
    <name type="scientific">Rhizobium aquaticum</name>
    <dbReference type="NCBI Taxonomy" id="1549636"/>
    <lineage>
        <taxon>Bacteria</taxon>
        <taxon>Pseudomonadati</taxon>
        <taxon>Pseudomonadota</taxon>
        <taxon>Alphaproteobacteria</taxon>
        <taxon>Hyphomicrobiales</taxon>
        <taxon>Rhizobiaceae</taxon>
        <taxon>Rhizobium/Agrobacterium group</taxon>
        <taxon>Rhizobium</taxon>
    </lineage>
</organism>